<accession>A0A3N4ZAN7</accession>
<keyword evidence="3" id="KW-1185">Reference proteome</keyword>
<feature type="region of interest" description="Disordered" evidence="1">
    <location>
        <begin position="1"/>
        <end position="43"/>
    </location>
</feature>
<dbReference type="Proteomes" id="UP000280726">
    <property type="component" value="Unassembled WGS sequence"/>
</dbReference>
<evidence type="ECO:0000313" key="2">
    <source>
        <dbReference type="EMBL" id="RPF28996.1"/>
    </source>
</evidence>
<sequence>MSARLPTRPAPTYRPGAGWLRGGKATALGDGVPGDRAGGGRSGRGPLWRRPLALIFRRPARAVPAPVLRSRDGAAVRLSLSLSMRVWLAERLTTLVREVAPAVEPERRAAWAAPGTRAESAVVQRAWRLGVASDSAPIRLTRRPLSTREPDAVRAPRGARLDRFTPADLIDRSGSETTATRTTWRTPSPPSDGDGQQRLISSRPAARPTSPGVVAEPLDVKAPATVPSLRHRTRGSRLGAAREPLMDRPADPAAPAPGPARRRLRRPTGPPAPHPGGYPATELRVGPRLRSAPRPAPAPPAPGPLAVPDRPPAPLVHRNRPAVVEAPAAPAPAPPPAAPAAPAVDLDRLDRELWHRFEKRMRIERERRGRG</sequence>
<feature type="compositionally biased region" description="Pro residues" evidence="1">
    <location>
        <begin position="294"/>
        <end position="314"/>
    </location>
</feature>
<dbReference type="AlphaFoldDB" id="A0A3N4ZAN7"/>
<name>A0A3N4ZAN7_9MICO</name>
<dbReference type="EMBL" id="RKRA01000001">
    <property type="protein sequence ID" value="RPF28996.1"/>
    <property type="molecule type" value="Genomic_DNA"/>
</dbReference>
<feature type="compositionally biased region" description="Pro residues" evidence="1">
    <location>
        <begin position="329"/>
        <end position="339"/>
    </location>
</feature>
<gene>
    <name evidence="2" type="ORF">EDD32_3547</name>
</gene>
<protein>
    <submittedName>
        <fullName evidence="2">Uncharacterized protein</fullName>
    </submittedName>
</protein>
<evidence type="ECO:0000256" key="1">
    <source>
        <dbReference type="SAM" id="MobiDB-lite"/>
    </source>
</evidence>
<feature type="compositionally biased region" description="Basic and acidic residues" evidence="1">
    <location>
        <begin position="146"/>
        <end position="174"/>
    </location>
</feature>
<reference evidence="2 3" key="1">
    <citation type="submission" date="2018-11" db="EMBL/GenBank/DDBJ databases">
        <title>Sequencing the genomes of 1000 actinobacteria strains.</title>
        <authorList>
            <person name="Klenk H.-P."/>
        </authorList>
    </citation>
    <scope>NUCLEOTIDE SEQUENCE [LARGE SCALE GENOMIC DNA]</scope>
    <source>
        <strain evidence="2 3">DSM 14418</strain>
    </source>
</reference>
<comment type="caution">
    <text evidence="2">The sequence shown here is derived from an EMBL/GenBank/DDBJ whole genome shotgun (WGS) entry which is preliminary data.</text>
</comment>
<evidence type="ECO:0000313" key="3">
    <source>
        <dbReference type="Proteomes" id="UP000280726"/>
    </source>
</evidence>
<organism evidence="2 3">
    <name type="scientific">Georgenia muralis</name>
    <dbReference type="NCBI Taxonomy" id="154117"/>
    <lineage>
        <taxon>Bacteria</taxon>
        <taxon>Bacillati</taxon>
        <taxon>Actinomycetota</taxon>
        <taxon>Actinomycetes</taxon>
        <taxon>Micrococcales</taxon>
        <taxon>Bogoriellaceae</taxon>
        <taxon>Georgenia</taxon>
    </lineage>
</organism>
<feature type="compositionally biased region" description="Low complexity" evidence="1">
    <location>
        <begin position="175"/>
        <end position="186"/>
    </location>
</feature>
<proteinExistence type="predicted"/>
<dbReference type="RefSeq" id="WP_123919621.1">
    <property type="nucleotide sequence ID" value="NZ_RKRA01000001.1"/>
</dbReference>
<feature type="region of interest" description="Disordered" evidence="1">
    <location>
        <begin position="141"/>
        <end position="344"/>
    </location>
</feature>